<accession>A0A3E4MZA8</accession>
<comment type="similarity">
    <text evidence="2">Belongs to the outer membrane factor (OMF) (TC 1.B.17) family.</text>
</comment>
<keyword evidence="7" id="KW-0998">Cell outer membrane</keyword>
<dbReference type="GO" id="GO:0015562">
    <property type="term" value="F:efflux transmembrane transporter activity"/>
    <property type="evidence" value="ECO:0007669"/>
    <property type="project" value="InterPro"/>
</dbReference>
<dbReference type="SUPFAM" id="SSF56954">
    <property type="entry name" value="Outer membrane efflux proteins (OEP)"/>
    <property type="match status" value="1"/>
</dbReference>
<dbReference type="PANTHER" id="PTHR30026">
    <property type="entry name" value="OUTER MEMBRANE PROTEIN TOLC"/>
    <property type="match status" value="1"/>
</dbReference>
<keyword evidence="4" id="KW-1134">Transmembrane beta strand</keyword>
<dbReference type="AlphaFoldDB" id="A0A3E4MZA8"/>
<dbReference type="Gene3D" id="1.20.1600.10">
    <property type="entry name" value="Outer membrane efflux proteins (OEP)"/>
    <property type="match status" value="1"/>
</dbReference>
<keyword evidence="6" id="KW-0472">Membrane</keyword>
<comment type="caution">
    <text evidence="9">The sequence shown here is derived from an EMBL/GenBank/DDBJ whole genome shotgun (WGS) entry which is preliminary data.</text>
</comment>
<dbReference type="EMBL" id="QSJG01000018">
    <property type="protein sequence ID" value="RHD53893.1"/>
    <property type="molecule type" value="Genomic_DNA"/>
</dbReference>
<dbReference type="PROSITE" id="PS51257">
    <property type="entry name" value="PROKAR_LIPOPROTEIN"/>
    <property type="match status" value="1"/>
</dbReference>
<dbReference type="Pfam" id="PF02321">
    <property type="entry name" value="OEP"/>
    <property type="match status" value="2"/>
</dbReference>
<dbReference type="Proteomes" id="UP000260862">
    <property type="component" value="Unassembled WGS sequence"/>
</dbReference>
<evidence type="ECO:0000256" key="7">
    <source>
        <dbReference type="ARBA" id="ARBA00023237"/>
    </source>
</evidence>
<name>A0A3E4MZA8_9BACT</name>
<keyword evidence="3" id="KW-0813">Transport</keyword>
<organism evidence="9 11">
    <name type="scientific">Phocaeicola plebeius</name>
    <dbReference type="NCBI Taxonomy" id="310297"/>
    <lineage>
        <taxon>Bacteria</taxon>
        <taxon>Pseudomonadati</taxon>
        <taxon>Bacteroidota</taxon>
        <taxon>Bacteroidia</taxon>
        <taxon>Bacteroidales</taxon>
        <taxon>Bacteroidaceae</taxon>
        <taxon>Phocaeicola</taxon>
    </lineage>
</organism>
<protein>
    <submittedName>
        <fullName evidence="9">TolC family protein</fullName>
    </submittedName>
</protein>
<evidence type="ECO:0000256" key="6">
    <source>
        <dbReference type="ARBA" id="ARBA00023136"/>
    </source>
</evidence>
<evidence type="ECO:0000256" key="5">
    <source>
        <dbReference type="ARBA" id="ARBA00022692"/>
    </source>
</evidence>
<reference evidence="11 12" key="1">
    <citation type="submission" date="2018-08" db="EMBL/GenBank/DDBJ databases">
        <title>A genome reference for cultivated species of the human gut microbiota.</title>
        <authorList>
            <person name="Zou Y."/>
            <person name="Xue W."/>
            <person name="Luo G."/>
        </authorList>
    </citation>
    <scope>NUCLEOTIDE SEQUENCE [LARGE SCALE GENOMIC DNA]</scope>
    <source>
        <strain evidence="10 12">AM31-10</strain>
        <strain evidence="9 11">TF10-3AC</strain>
    </source>
</reference>
<dbReference type="RefSeq" id="WP_117672878.1">
    <property type="nucleotide sequence ID" value="NZ_CABOGR010000016.1"/>
</dbReference>
<evidence type="ECO:0000313" key="12">
    <source>
        <dbReference type="Proteomes" id="UP000284361"/>
    </source>
</evidence>
<evidence type="ECO:0000256" key="8">
    <source>
        <dbReference type="SAM" id="Coils"/>
    </source>
</evidence>
<keyword evidence="11" id="KW-1185">Reference proteome</keyword>
<evidence type="ECO:0000313" key="11">
    <source>
        <dbReference type="Proteomes" id="UP000260862"/>
    </source>
</evidence>
<gene>
    <name evidence="10" type="ORF">DW789_09645</name>
    <name evidence="9" type="ORF">DXD04_09425</name>
</gene>
<feature type="coiled-coil region" evidence="8">
    <location>
        <begin position="34"/>
        <end position="64"/>
    </location>
</feature>
<sequence>MKTNRNRIIAFLLIGGACMNGAFGQKAYTLDECIQAALTNNVRMKNANNELEMAKQDKKKAFTNYFPSVSAAGTGFMADKGLMQMSLGPDMNMSMLKYGIAGGVGASLPLFTGGQIVNGNQLAKVGVEVKRLQRNLSDNEVCLTTEQYFWRVVILKEKLKTLSKVEAQLARILSDVEASVQAGIVTRNDLLQVQLRQNETKSTRLQVENALSVSQNMLAQYTGLSSDTLDVAFAVDTQLPARPDSLYCDPESALGLTSEYALLQQNVKASRLQYKMVVGKNLPTVAIGGGYVYHNFLPEDQRFWVGFATVTVPLTGWWGGSHAIKKEKLQVKNTENQLADQRELLVIRMKNAWNGVNEAYEQMKIARLSIEQSTENLRLNTDYYKAGTCTMSDLLDAQTLYQQSRDKYVESYTDYELKKREYLQVTGRR</sequence>
<evidence type="ECO:0000256" key="3">
    <source>
        <dbReference type="ARBA" id="ARBA00022448"/>
    </source>
</evidence>
<dbReference type="InterPro" id="IPR051906">
    <property type="entry name" value="TolC-like"/>
</dbReference>
<proteinExistence type="inferred from homology"/>
<dbReference type="PANTHER" id="PTHR30026:SF20">
    <property type="entry name" value="OUTER MEMBRANE PROTEIN TOLC"/>
    <property type="match status" value="1"/>
</dbReference>
<evidence type="ECO:0000256" key="4">
    <source>
        <dbReference type="ARBA" id="ARBA00022452"/>
    </source>
</evidence>
<dbReference type="GO" id="GO:1990281">
    <property type="term" value="C:efflux pump complex"/>
    <property type="evidence" value="ECO:0007669"/>
    <property type="project" value="TreeGrafter"/>
</dbReference>
<keyword evidence="5" id="KW-0812">Transmembrane</keyword>
<dbReference type="GO" id="GO:0009279">
    <property type="term" value="C:cell outer membrane"/>
    <property type="evidence" value="ECO:0007669"/>
    <property type="project" value="UniProtKB-SubCell"/>
</dbReference>
<dbReference type="InterPro" id="IPR003423">
    <property type="entry name" value="OMP_efflux"/>
</dbReference>
<evidence type="ECO:0000256" key="1">
    <source>
        <dbReference type="ARBA" id="ARBA00004442"/>
    </source>
</evidence>
<dbReference type="Proteomes" id="UP000284361">
    <property type="component" value="Unassembled WGS sequence"/>
</dbReference>
<comment type="subcellular location">
    <subcellularLocation>
        <location evidence="1">Cell outer membrane</location>
    </subcellularLocation>
</comment>
<evidence type="ECO:0000256" key="2">
    <source>
        <dbReference type="ARBA" id="ARBA00007613"/>
    </source>
</evidence>
<evidence type="ECO:0000313" key="10">
    <source>
        <dbReference type="EMBL" id="RHD53893.1"/>
    </source>
</evidence>
<keyword evidence="8" id="KW-0175">Coiled coil</keyword>
<dbReference type="GO" id="GO:0015288">
    <property type="term" value="F:porin activity"/>
    <property type="evidence" value="ECO:0007669"/>
    <property type="project" value="TreeGrafter"/>
</dbReference>
<dbReference type="EMBL" id="QSQT01000016">
    <property type="protein sequence ID" value="RGK54884.1"/>
    <property type="molecule type" value="Genomic_DNA"/>
</dbReference>
<evidence type="ECO:0000313" key="9">
    <source>
        <dbReference type="EMBL" id="RGK54884.1"/>
    </source>
</evidence>